<evidence type="ECO:0000256" key="1">
    <source>
        <dbReference type="SAM" id="MobiDB-lite"/>
    </source>
</evidence>
<dbReference type="Proteomes" id="UP000183947">
    <property type="component" value="Unassembled WGS sequence"/>
</dbReference>
<evidence type="ECO:0000313" key="3">
    <source>
        <dbReference type="Proteomes" id="UP000183947"/>
    </source>
</evidence>
<dbReference type="STRING" id="1121959.SAMN02746009_02186"/>
<dbReference type="EMBL" id="FRAS01000010">
    <property type="protein sequence ID" value="SHL13208.1"/>
    <property type="molecule type" value="Genomic_DNA"/>
</dbReference>
<evidence type="ECO:0000313" key="2">
    <source>
        <dbReference type="EMBL" id="SHL13208.1"/>
    </source>
</evidence>
<feature type="compositionally biased region" description="Low complexity" evidence="1">
    <location>
        <begin position="43"/>
        <end position="69"/>
    </location>
</feature>
<name>A0A1M6Y4X0_9BACT</name>
<sequence>MLYQFASLALSDSLTYQEAKQPHNKQQYLACNQRPAELEPDRSTSAAASRLHSSSRLPAPAEAATSRAA</sequence>
<gene>
    <name evidence="2" type="ORF">SAMN02746009_02186</name>
</gene>
<protein>
    <submittedName>
        <fullName evidence="2">Uncharacterized protein</fullName>
    </submittedName>
</protein>
<keyword evidence="3" id="KW-1185">Reference proteome</keyword>
<feature type="region of interest" description="Disordered" evidence="1">
    <location>
        <begin position="34"/>
        <end position="69"/>
    </location>
</feature>
<organism evidence="2 3">
    <name type="scientific">Hymenobacter psychrotolerans DSM 18569</name>
    <dbReference type="NCBI Taxonomy" id="1121959"/>
    <lineage>
        <taxon>Bacteria</taxon>
        <taxon>Pseudomonadati</taxon>
        <taxon>Bacteroidota</taxon>
        <taxon>Cytophagia</taxon>
        <taxon>Cytophagales</taxon>
        <taxon>Hymenobacteraceae</taxon>
        <taxon>Hymenobacter</taxon>
    </lineage>
</organism>
<reference evidence="3" key="1">
    <citation type="submission" date="2016-11" db="EMBL/GenBank/DDBJ databases">
        <authorList>
            <person name="Varghese N."/>
            <person name="Submissions S."/>
        </authorList>
    </citation>
    <scope>NUCLEOTIDE SEQUENCE [LARGE SCALE GENOMIC DNA]</scope>
    <source>
        <strain evidence="3">DSM 18569</strain>
    </source>
</reference>
<proteinExistence type="predicted"/>
<accession>A0A1M6Y4X0</accession>
<dbReference type="AlphaFoldDB" id="A0A1M6Y4X0"/>